<dbReference type="AlphaFoldDB" id="A0A854CKF6"/>
<dbReference type="EMBL" id="JXEA01000165">
    <property type="protein sequence ID" value="OLG90069.1"/>
    <property type="molecule type" value="Genomic_DNA"/>
</dbReference>
<protein>
    <submittedName>
        <fullName evidence="1">Uncharacterized protein</fullName>
    </submittedName>
</protein>
<comment type="caution">
    <text evidence="1">The sequence shown here is derived from an EMBL/GenBank/DDBJ whole genome shotgun (WGS) entry which is preliminary data.</text>
</comment>
<name>A0A854CKF6_XANOO</name>
<organism evidence="1">
    <name type="scientific">Xanthomonas oryzae pv. oryzae</name>
    <dbReference type="NCBI Taxonomy" id="64187"/>
    <lineage>
        <taxon>Bacteria</taxon>
        <taxon>Pseudomonadati</taxon>
        <taxon>Pseudomonadota</taxon>
        <taxon>Gammaproteobacteria</taxon>
        <taxon>Lysobacterales</taxon>
        <taxon>Lysobacteraceae</taxon>
        <taxon>Xanthomonas</taxon>
    </lineage>
</organism>
<proteinExistence type="predicted"/>
<reference evidence="1" key="1">
    <citation type="submission" date="2015-01" db="EMBL/GenBank/DDBJ databases">
        <title>Population genomics of rice bacterial leaf blight strains from India.</title>
        <authorList>
            <person name="Midha S."/>
            <person name="Anil M.G."/>
            <person name="Mishra D."/>
            <person name="Brahma K."/>
            <person name="Laha G.S."/>
            <person name="Sundaram R.M."/>
            <person name="Sonti R.V."/>
            <person name="Patil P.B."/>
        </authorList>
    </citation>
    <scope>NUCLEOTIDE SEQUENCE</scope>
    <source>
        <strain evidence="1">BXO512</strain>
    </source>
</reference>
<accession>A0A854CKF6</accession>
<sequence>MAGAQCPICIRNLSETFEQNILTLRNSALTCVALIDERQFHRLARDMPNVLRQRAHLGAFLLVGWGDLHCWQVARRIHRHVHLAALLALVAIVAST</sequence>
<evidence type="ECO:0000313" key="1">
    <source>
        <dbReference type="EMBL" id="OLG90069.1"/>
    </source>
</evidence>
<gene>
    <name evidence="1" type="ORF">BXO512_12655</name>
</gene>